<dbReference type="InterPro" id="IPR053946">
    <property type="entry name" value="YscD_ppl_3rd"/>
</dbReference>
<gene>
    <name evidence="4" type="ORF">CQZ99_15250</name>
</gene>
<dbReference type="Proteomes" id="UP000238045">
    <property type="component" value="Unassembled WGS sequence"/>
</dbReference>
<proteinExistence type="predicted"/>
<keyword evidence="1" id="KW-1133">Transmembrane helix</keyword>
<organism evidence="4 5">
    <name type="scientific">Pseudomonas poae</name>
    <dbReference type="NCBI Taxonomy" id="200451"/>
    <lineage>
        <taxon>Bacteria</taxon>
        <taxon>Pseudomonadati</taxon>
        <taxon>Pseudomonadota</taxon>
        <taxon>Gammaproteobacteria</taxon>
        <taxon>Pseudomonadales</taxon>
        <taxon>Pseudomonadaceae</taxon>
        <taxon>Pseudomonas</taxon>
    </lineage>
</organism>
<dbReference type="RefSeq" id="WP_105697497.1">
    <property type="nucleotide sequence ID" value="NZ_CP159260.1"/>
</dbReference>
<dbReference type="InterPro" id="IPR008984">
    <property type="entry name" value="SMAD_FHA_dom_sf"/>
</dbReference>
<dbReference type="AlphaFoldDB" id="A0A2S9EP70"/>
<reference evidence="4 5" key="1">
    <citation type="submission" date="2017-09" db="EMBL/GenBank/DDBJ databases">
        <title>Genomic, metabolic, and phenotypic characteristics of bacterial isolates from the natural microbiome of the model nematode Caenorhabditis elegans.</title>
        <authorList>
            <person name="Zimmermann J."/>
            <person name="Obeng N."/>
            <person name="Yang W."/>
            <person name="Obeng O."/>
            <person name="Kissoyan K."/>
            <person name="Pees B."/>
            <person name="Dirksen P."/>
            <person name="Hoppner M."/>
            <person name="Franke A."/>
            <person name="Rosenstiel P."/>
            <person name="Leippe M."/>
            <person name="Dierking K."/>
            <person name="Kaleta C."/>
            <person name="Schulenburg H."/>
        </authorList>
    </citation>
    <scope>NUCLEOTIDE SEQUENCE [LARGE SCALE GENOMIC DNA]</scope>
    <source>
        <strain evidence="4 5">MYb117</strain>
    </source>
</reference>
<feature type="transmembrane region" description="Helical" evidence="1">
    <location>
        <begin position="128"/>
        <end position="145"/>
    </location>
</feature>
<dbReference type="Pfam" id="PF16697">
    <property type="entry name" value="Yop-YscD_cpl"/>
    <property type="match status" value="1"/>
</dbReference>
<accession>A0A2S9EP70</accession>
<dbReference type="Pfam" id="PF21934">
    <property type="entry name" value="Yop-YscD_ppl_3rd"/>
    <property type="match status" value="1"/>
</dbReference>
<keyword evidence="1" id="KW-0472">Membrane</keyword>
<sequence length="294" mass="32175">MFELRVLNGSQQGAALPLFGEQWCVGASPDADLVLNDTAIAARHIALRRTGERWCVQSEEGLVQDESGQVVAQIRDLATDVPFSISGIRLCVSLTDQPWPSEPAPEAAHDASPALPLSTMAHSTQKRLICGLVVVAVLITVVGMMNTDERQPQASLMQASSPRTDLATAPQVRQQLLKMLNERDLAQRVTLEVVNGQISLNGEVSQEQMALLSRMLTRFAEQFDSAVPVMSRVRETSTQPPFKITQIVGGPNGHVVLEGGQRLFLGDEVDGLRLVSIDNGRLVFDGQQRYEVRW</sequence>
<dbReference type="InterPro" id="IPR032030">
    <property type="entry name" value="YscD_cytoplasmic_dom"/>
</dbReference>
<evidence type="ECO:0000256" key="1">
    <source>
        <dbReference type="SAM" id="Phobius"/>
    </source>
</evidence>
<comment type="caution">
    <text evidence="4">The sequence shown here is derived from an EMBL/GenBank/DDBJ whole genome shotgun (WGS) entry which is preliminary data.</text>
</comment>
<evidence type="ECO:0000313" key="4">
    <source>
        <dbReference type="EMBL" id="PRC17342.1"/>
    </source>
</evidence>
<feature type="domain" description="YscD cytoplasmic" evidence="2">
    <location>
        <begin position="5"/>
        <end position="92"/>
    </location>
</feature>
<dbReference type="Gene3D" id="2.60.200.20">
    <property type="match status" value="1"/>
</dbReference>
<dbReference type="SUPFAM" id="SSF49879">
    <property type="entry name" value="SMAD/FHA domain"/>
    <property type="match status" value="1"/>
</dbReference>
<keyword evidence="1" id="KW-0812">Transmembrane</keyword>
<keyword evidence="5" id="KW-1185">Reference proteome</keyword>
<dbReference type="EMBL" id="PCQL01000014">
    <property type="protein sequence ID" value="PRC17342.1"/>
    <property type="molecule type" value="Genomic_DNA"/>
</dbReference>
<name>A0A2S9EP70_9PSED</name>
<feature type="domain" description="YscD-like Bon-like" evidence="3">
    <location>
        <begin position="171"/>
        <end position="233"/>
    </location>
</feature>
<evidence type="ECO:0000259" key="2">
    <source>
        <dbReference type="Pfam" id="PF16697"/>
    </source>
</evidence>
<evidence type="ECO:0000313" key="5">
    <source>
        <dbReference type="Proteomes" id="UP000238045"/>
    </source>
</evidence>
<evidence type="ECO:0000259" key="3">
    <source>
        <dbReference type="Pfam" id="PF21934"/>
    </source>
</evidence>
<protein>
    <submittedName>
        <fullName evidence="4">Type III secretion protein</fullName>
    </submittedName>
</protein>